<dbReference type="InterPro" id="IPR006680">
    <property type="entry name" value="Amidohydro-rel"/>
</dbReference>
<reference evidence="2" key="1">
    <citation type="submission" date="2022-10" db="EMBL/GenBank/DDBJ databases">
        <title>Comparative genomic analysis of Cohnella hashimotonis sp. nov., isolated from the International Space Station.</title>
        <authorList>
            <person name="Simpson A."/>
            <person name="Venkateswaran K."/>
        </authorList>
    </citation>
    <scope>NUCLEOTIDE SEQUENCE</scope>
    <source>
        <strain evidence="2">DSM 28161</strain>
    </source>
</reference>
<dbReference type="GO" id="GO:0016787">
    <property type="term" value="F:hydrolase activity"/>
    <property type="evidence" value="ECO:0007669"/>
    <property type="project" value="InterPro"/>
</dbReference>
<evidence type="ECO:0000313" key="3">
    <source>
        <dbReference type="Proteomes" id="UP001153404"/>
    </source>
</evidence>
<dbReference type="AlphaFoldDB" id="A0A9X4QT20"/>
<dbReference type="PANTHER" id="PTHR43383">
    <property type="entry name" value="NODULIN 6"/>
    <property type="match status" value="1"/>
</dbReference>
<dbReference type="Gene3D" id="3.20.20.140">
    <property type="entry name" value="Metal-dependent hydrolases"/>
    <property type="match status" value="1"/>
</dbReference>
<proteinExistence type="predicted"/>
<dbReference type="InterPro" id="IPR032466">
    <property type="entry name" value="Metal_Hydrolase"/>
</dbReference>
<accession>A0A9X4QT20</accession>
<organism evidence="2 3">
    <name type="scientific">Cohnella rhizosphaerae</name>
    <dbReference type="NCBI Taxonomy" id="1457232"/>
    <lineage>
        <taxon>Bacteria</taxon>
        <taxon>Bacillati</taxon>
        <taxon>Bacillota</taxon>
        <taxon>Bacilli</taxon>
        <taxon>Bacillales</taxon>
        <taxon>Paenibacillaceae</taxon>
        <taxon>Cohnella</taxon>
    </lineage>
</organism>
<dbReference type="RefSeq" id="WP_277531841.1">
    <property type="nucleotide sequence ID" value="NZ_JAPDIA010000003.1"/>
</dbReference>
<dbReference type="Pfam" id="PF04909">
    <property type="entry name" value="Amidohydro_2"/>
    <property type="match status" value="1"/>
</dbReference>
<dbReference type="PANTHER" id="PTHR43383:SF2">
    <property type="entry name" value="AMIDOHYDROLASE 2 FAMILY PROTEIN"/>
    <property type="match status" value="1"/>
</dbReference>
<gene>
    <name evidence="2" type="ORF">OMP40_12985</name>
</gene>
<comment type="caution">
    <text evidence="2">The sequence shown here is derived from an EMBL/GenBank/DDBJ whole genome shotgun (WGS) entry which is preliminary data.</text>
</comment>
<keyword evidence="3" id="KW-1185">Reference proteome</keyword>
<name>A0A9X4QT20_9BACL</name>
<feature type="domain" description="Amidohydrolase-related" evidence="1">
    <location>
        <begin position="172"/>
        <end position="415"/>
    </location>
</feature>
<dbReference type="SUPFAM" id="SSF51556">
    <property type="entry name" value="Metallo-dependent hydrolases"/>
    <property type="match status" value="1"/>
</dbReference>
<sequence>MQTIHDHIRQLRIIDAHEHLATPEIRRRENHDLFSLLHYLESDLITAGMKRGALDRRLGLSNEERTSIFLKYWQRTSNTTYARMFKQAMEELHGLREWNAEGILQANASVLAASANPSWYDDVLGERSGIDLAFTLIQTTDLGYDRFRPIMFLDFTFRLNTTEDLLAVWRAMDKDAIARSFGAYLDATDGLLQRYKQEGMVATKLGHAYWRTLACGDPSRDDAERLYDRLLGGATMTESELRPLQDYIIRHVIERSTAIDLPVQIHTGHHETSVSGDGNIIGRSNAEHLVPLLLAYPDARFVLLHVGFPYHQVYLSMVKNFPNAYMDFTWVYIITPTAAKQTLHQAIEMVPANKIQGFGGDYNHIEGTYSHLKLARRIVAETLSEKVEAGALGEAEAIDFANRIFRGNIIELYGLEGMS</sequence>
<dbReference type="EMBL" id="JAPDIA010000003">
    <property type="protein sequence ID" value="MDG0810160.1"/>
    <property type="molecule type" value="Genomic_DNA"/>
</dbReference>
<dbReference type="Proteomes" id="UP001153404">
    <property type="component" value="Unassembled WGS sequence"/>
</dbReference>
<protein>
    <submittedName>
        <fullName evidence="2">Amidohydrolase family protein</fullName>
    </submittedName>
</protein>
<evidence type="ECO:0000259" key="1">
    <source>
        <dbReference type="Pfam" id="PF04909"/>
    </source>
</evidence>
<dbReference type="Gene3D" id="1.10.2020.10">
    <property type="entry name" value="uronate isomerase, domain 2, chain A"/>
    <property type="match status" value="1"/>
</dbReference>
<evidence type="ECO:0000313" key="2">
    <source>
        <dbReference type="EMBL" id="MDG0810160.1"/>
    </source>
</evidence>